<organism evidence="2 3">
    <name type="scientific">Rivihabitans pingtungensis</name>
    <dbReference type="NCBI Taxonomy" id="1054498"/>
    <lineage>
        <taxon>Bacteria</taxon>
        <taxon>Pseudomonadati</taxon>
        <taxon>Pseudomonadota</taxon>
        <taxon>Betaproteobacteria</taxon>
        <taxon>Neisseriales</taxon>
        <taxon>Aquaspirillaceae</taxon>
        <taxon>Rivihabitans</taxon>
    </lineage>
</organism>
<dbReference type="EMBL" id="QJKI01000003">
    <property type="protein sequence ID" value="PXX80676.1"/>
    <property type="molecule type" value="Genomic_DNA"/>
</dbReference>
<dbReference type="InterPro" id="IPR027417">
    <property type="entry name" value="P-loop_NTPase"/>
</dbReference>
<evidence type="ECO:0000313" key="3">
    <source>
        <dbReference type="Proteomes" id="UP000247555"/>
    </source>
</evidence>
<proteinExistence type="predicted"/>
<accession>A0A318KYF7</accession>
<feature type="domain" description="KAP NTPase" evidence="1">
    <location>
        <begin position="43"/>
        <end position="283"/>
    </location>
</feature>
<dbReference type="OrthoDB" id="88903at2"/>
<dbReference type="AlphaFoldDB" id="A0A318KYF7"/>
<evidence type="ECO:0000259" key="1">
    <source>
        <dbReference type="Pfam" id="PF07693"/>
    </source>
</evidence>
<name>A0A318KYF7_9NEIS</name>
<dbReference type="RefSeq" id="WP_110389726.1">
    <property type="nucleotide sequence ID" value="NZ_QJKI01000003.1"/>
</dbReference>
<keyword evidence="3" id="KW-1185">Reference proteome</keyword>
<dbReference type="Gene3D" id="3.40.50.300">
    <property type="entry name" value="P-loop containing nucleotide triphosphate hydrolases"/>
    <property type="match status" value="1"/>
</dbReference>
<sequence>MENTDFIFNACHQAWRDTHNWDTCKLNRREYGEFLLNYLLGESGEFVLNLNGAWGSGKTEFLKRLYVAALERGHPVIYINAWESDFSQQPLVVVASELTQQVYAFNGNIGKVKHYKNLKLHCGRFLRGLAIGATEVAAQQLGLKNNPIKPVVENLIPAPEKPEDLMHSLTLNYQSQQKAMKAIRQDLAGLAEVLEKNYGSNLPIIVLVDELDRCRPTYAIEMLEVIKHFFSVDKLVFVVATDTDQLSHSIRAVYGEGFDADTYLRRFFQQRAKLPEPDLKQYILAKYSAEDFIHGNSNHLFGMHWEFVVEVLAASASTLSLSIRSLDNILLRAKAIMHHYTQNTAKLTCVLILFLGLLEHEKSKELFATRRDNDRTPTLSMPFDRLGNAIRGSMISELCGDILCKKNQTNNYGESESYYEIENRRPSYLKEERRIDRSRNFESEADLWLTVAQWHQAIYSRHQHETDGHIFRPWSDYKKMIELSDVLTL</sequence>
<dbReference type="Proteomes" id="UP000247555">
    <property type="component" value="Unassembled WGS sequence"/>
</dbReference>
<dbReference type="InterPro" id="IPR011646">
    <property type="entry name" value="KAP_P-loop"/>
</dbReference>
<dbReference type="Pfam" id="PF07693">
    <property type="entry name" value="KAP_NTPase"/>
    <property type="match status" value="1"/>
</dbReference>
<comment type="caution">
    <text evidence="2">The sequence shown here is derived from an EMBL/GenBank/DDBJ whole genome shotgun (WGS) entry which is preliminary data.</text>
</comment>
<gene>
    <name evidence="2" type="ORF">DFR34_10315</name>
</gene>
<reference evidence="2 3" key="1">
    <citation type="submission" date="2018-05" db="EMBL/GenBank/DDBJ databases">
        <title>Genomic Encyclopedia of Type Strains, Phase IV (KMG-IV): sequencing the most valuable type-strain genomes for metagenomic binning, comparative biology and taxonomic classification.</title>
        <authorList>
            <person name="Goeker M."/>
        </authorList>
    </citation>
    <scope>NUCLEOTIDE SEQUENCE [LARGE SCALE GENOMIC DNA]</scope>
    <source>
        <strain evidence="2 3">DSM 29661</strain>
    </source>
</reference>
<protein>
    <submittedName>
        <fullName evidence="2">KAP-like P-loop domain-containing protein</fullName>
    </submittedName>
</protein>
<dbReference type="SUPFAM" id="SSF52540">
    <property type="entry name" value="P-loop containing nucleoside triphosphate hydrolases"/>
    <property type="match status" value="1"/>
</dbReference>
<evidence type="ECO:0000313" key="2">
    <source>
        <dbReference type="EMBL" id="PXX80676.1"/>
    </source>
</evidence>